<evidence type="ECO:0000256" key="2">
    <source>
        <dbReference type="ARBA" id="ARBA00022448"/>
    </source>
</evidence>
<evidence type="ECO:0000259" key="5">
    <source>
        <dbReference type="PROSITE" id="PS50893"/>
    </source>
</evidence>
<dbReference type="InterPro" id="IPR003439">
    <property type="entry name" value="ABC_transporter-like_ATP-bd"/>
</dbReference>
<organism evidence="6 7">
    <name type="scientific">Fervidobacterium changbaicum</name>
    <dbReference type="NCBI Taxonomy" id="310769"/>
    <lineage>
        <taxon>Bacteria</taxon>
        <taxon>Thermotogati</taxon>
        <taxon>Thermotogota</taxon>
        <taxon>Thermotogae</taxon>
        <taxon>Thermotogales</taxon>
        <taxon>Fervidobacteriaceae</taxon>
        <taxon>Fervidobacterium</taxon>
    </lineage>
</organism>
<reference evidence="6 7" key="1">
    <citation type="submission" date="2018-01" db="EMBL/GenBank/DDBJ databases">
        <title>The whole genome sequencing and assembly of Fervidobacterium changbaicum CBS-1 strain.</title>
        <authorList>
            <person name="Kim J.-Y."/>
            <person name="Park M.-K."/>
            <person name="Yi H."/>
            <person name="Bahn Y.-S."/>
            <person name="Kim J.F."/>
            <person name="Lee D.-W."/>
        </authorList>
    </citation>
    <scope>NUCLEOTIDE SEQUENCE [LARGE SCALE GENOMIC DNA]</scope>
    <source>
        <strain evidence="6 7">CBS-1</strain>
    </source>
</reference>
<dbReference type="Proteomes" id="UP000288947">
    <property type="component" value="Chromosome"/>
</dbReference>
<dbReference type="PROSITE" id="PS50893">
    <property type="entry name" value="ABC_TRANSPORTER_2"/>
    <property type="match status" value="1"/>
</dbReference>
<dbReference type="InterPro" id="IPR017871">
    <property type="entry name" value="ABC_transporter-like_CS"/>
</dbReference>
<evidence type="ECO:0000256" key="1">
    <source>
        <dbReference type="ARBA" id="ARBA00005417"/>
    </source>
</evidence>
<name>A0ABX5QSP1_9BACT</name>
<dbReference type="SUPFAM" id="SSF52540">
    <property type="entry name" value="P-loop containing nucleoside triphosphate hydrolases"/>
    <property type="match status" value="1"/>
</dbReference>
<dbReference type="InterPro" id="IPR050763">
    <property type="entry name" value="ABC_transporter_ATP-binding"/>
</dbReference>
<accession>A0ABX5QSP1</accession>
<dbReference type="GO" id="GO:0005524">
    <property type="term" value="F:ATP binding"/>
    <property type="evidence" value="ECO:0007669"/>
    <property type="project" value="UniProtKB-KW"/>
</dbReference>
<keyword evidence="4 6" id="KW-0067">ATP-binding</keyword>
<evidence type="ECO:0000256" key="4">
    <source>
        <dbReference type="ARBA" id="ARBA00022840"/>
    </source>
</evidence>
<dbReference type="RefSeq" id="WP_090221682.1">
    <property type="nucleotide sequence ID" value="NZ_CP026721.1"/>
</dbReference>
<dbReference type="InterPro" id="IPR027417">
    <property type="entry name" value="P-loop_NTPase"/>
</dbReference>
<dbReference type="CDD" id="cd03230">
    <property type="entry name" value="ABC_DR_subfamily_A"/>
    <property type="match status" value="1"/>
</dbReference>
<dbReference type="Pfam" id="PF00005">
    <property type="entry name" value="ABC_tran"/>
    <property type="match status" value="1"/>
</dbReference>
<protein>
    <submittedName>
        <fullName evidence="6">ABC transporter ATP-binding protein</fullName>
    </submittedName>
</protein>
<dbReference type="PROSITE" id="PS00211">
    <property type="entry name" value="ABC_TRANSPORTER_1"/>
    <property type="match status" value="1"/>
</dbReference>
<comment type="similarity">
    <text evidence="1">Belongs to the ABC transporter superfamily.</text>
</comment>
<keyword evidence="7" id="KW-1185">Reference proteome</keyword>
<proteinExistence type="inferred from homology"/>
<dbReference type="EMBL" id="CP026721">
    <property type="protein sequence ID" value="QAV33342.1"/>
    <property type="molecule type" value="Genomic_DNA"/>
</dbReference>
<keyword evidence="3" id="KW-0547">Nucleotide-binding</keyword>
<feature type="domain" description="ABC transporter" evidence="5">
    <location>
        <begin position="1"/>
        <end position="235"/>
    </location>
</feature>
<evidence type="ECO:0000313" key="6">
    <source>
        <dbReference type="EMBL" id="QAV33342.1"/>
    </source>
</evidence>
<dbReference type="SMART" id="SM00382">
    <property type="entry name" value="AAA"/>
    <property type="match status" value="1"/>
</dbReference>
<dbReference type="Gene3D" id="3.40.50.300">
    <property type="entry name" value="P-loop containing nucleotide triphosphate hydrolases"/>
    <property type="match status" value="1"/>
</dbReference>
<gene>
    <name evidence="6" type="ORF">CBS1_06165</name>
</gene>
<dbReference type="InterPro" id="IPR003593">
    <property type="entry name" value="AAA+_ATPase"/>
</dbReference>
<dbReference type="PANTHER" id="PTHR42711:SF5">
    <property type="entry name" value="ABC TRANSPORTER ATP-BINDING PROTEIN NATA"/>
    <property type="match status" value="1"/>
</dbReference>
<keyword evidence="2" id="KW-0813">Transport</keyword>
<sequence length="316" mass="36677">MDIVNVRKCSKKYEKNNFFSLENINLEIKNGEIVGLVGPNGAGKTTLIKILSGLLKPTEYEEVKVLGEDIYKGKGKIPKVGLILNSNQLYDDLTVMENIYFFLRMHKIKKNKENILSLLKKFDLEGRENTLVKSLSSGMKQKLNIIRVILLEVQFLILDEPTSGLDPISKADVHNLLETLAKEMNITILISSHIMNEVQRLCTRVIFLNKGRIIKDSYMDTIFKEFYKEVVEIRLSKEDTYKMHKKLRDYGIKKYIVFEQNDNSTALIMERIESIEDFISKFQIKSFNKRSIQLEDIFFYELYKDGLGDTKSTTHH</sequence>
<dbReference type="PANTHER" id="PTHR42711">
    <property type="entry name" value="ABC TRANSPORTER ATP-BINDING PROTEIN"/>
    <property type="match status" value="1"/>
</dbReference>
<evidence type="ECO:0000313" key="7">
    <source>
        <dbReference type="Proteomes" id="UP000288947"/>
    </source>
</evidence>
<evidence type="ECO:0000256" key="3">
    <source>
        <dbReference type="ARBA" id="ARBA00022741"/>
    </source>
</evidence>